<keyword evidence="2" id="KW-0378">Hydrolase</keyword>
<sequence>MGPVACLKSVVPQVHTHRSLHAEDISSVAVLPGAKNVVLPKGDVYKSLQLLEVSKQILIENDRGGYTIPAKGLYPYQWNWDSALVALGWATLDEGRAWQELEKLFSAQWEDGLVPHIVFHQPSPTYFPGPEIWGSVEQPMGSTGITQPPVAAITVRKLYETALNKEVALQKLKELFPKLLAWHRWFQSARDPENTGLVATLHPWESGMDNSPAWDEALYNVPVDQIPPYVRKDLGHVDSAMRPKQEEYDRYLTLLYRFRAVNYDCNQLYFLSPFRVTDLCTNSVLYRANLDLRWLANELGQDQIAEEVDGWIEKARSAFDSLYDEEAGLYKSKDQLTGELVTAKTSAGFLPLFARVASASQAADLAATLERWLNRVKHGIPSYDPESSNFEPLRYWRGPVWVIINWMITDGLRAYGYEDLALRVEADTYELLVSHGINEYYDPVTGAAAGGKLFSWTAAMCLAWLSKGDGAHPAAAH</sequence>
<gene>
    <name evidence="5" type="ORF">CSSPTR1EN2_LOCUS7407</name>
</gene>
<dbReference type="Pfam" id="PF22422">
    <property type="entry name" value="MGH1-like_GH"/>
    <property type="match status" value="1"/>
</dbReference>
<dbReference type="PANTHER" id="PTHR10412:SF11">
    <property type="entry name" value="MANNOSYL-OLIGOSACCHARIDE GLUCOSIDASE"/>
    <property type="match status" value="1"/>
</dbReference>
<feature type="domain" description="Mannosylglycerate hydrolase MGH1-like glycoside hydrolase" evidence="4">
    <location>
        <begin position="74"/>
        <end position="457"/>
    </location>
</feature>
<keyword evidence="6" id="KW-1185">Reference proteome</keyword>
<dbReference type="InterPro" id="IPR004888">
    <property type="entry name" value="Glycoside_hydrolase_63"/>
</dbReference>
<dbReference type="Gene3D" id="1.50.10.10">
    <property type="match status" value="1"/>
</dbReference>
<keyword evidence="3" id="KW-0326">Glycosidase</keyword>
<comment type="similarity">
    <text evidence="1">Belongs to the glycosyl hydrolase 63 family.</text>
</comment>
<name>A0ABP0TU66_9BRYO</name>
<evidence type="ECO:0000256" key="1">
    <source>
        <dbReference type="ARBA" id="ARBA00010833"/>
    </source>
</evidence>
<evidence type="ECO:0000313" key="6">
    <source>
        <dbReference type="Proteomes" id="UP001497512"/>
    </source>
</evidence>
<accession>A0ABP0TU66</accession>
<proteinExistence type="inferred from homology"/>
<dbReference type="InterPro" id="IPR054491">
    <property type="entry name" value="MGH1-like_GH"/>
</dbReference>
<evidence type="ECO:0000256" key="3">
    <source>
        <dbReference type="ARBA" id="ARBA00023295"/>
    </source>
</evidence>
<evidence type="ECO:0000313" key="5">
    <source>
        <dbReference type="EMBL" id="CAK9204480.1"/>
    </source>
</evidence>
<organism evidence="5 6">
    <name type="scientific">Sphagnum troendelagicum</name>
    <dbReference type="NCBI Taxonomy" id="128251"/>
    <lineage>
        <taxon>Eukaryota</taxon>
        <taxon>Viridiplantae</taxon>
        <taxon>Streptophyta</taxon>
        <taxon>Embryophyta</taxon>
        <taxon>Bryophyta</taxon>
        <taxon>Sphagnophytina</taxon>
        <taxon>Sphagnopsida</taxon>
        <taxon>Sphagnales</taxon>
        <taxon>Sphagnaceae</taxon>
        <taxon>Sphagnum</taxon>
    </lineage>
</organism>
<dbReference type="InterPro" id="IPR012341">
    <property type="entry name" value="6hp_glycosidase-like_sf"/>
</dbReference>
<dbReference type="Proteomes" id="UP001497512">
    <property type="component" value="Chromosome 14"/>
</dbReference>
<dbReference type="InterPro" id="IPR008928">
    <property type="entry name" value="6-hairpin_glycosidase_sf"/>
</dbReference>
<evidence type="ECO:0000256" key="2">
    <source>
        <dbReference type="ARBA" id="ARBA00022801"/>
    </source>
</evidence>
<evidence type="ECO:0000259" key="4">
    <source>
        <dbReference type="Pfam" id="PF22422"/>
    </source>
</evidence>
<protein>
    <recommendedName>
        <fullName evidence="4">Mannosylglycerate hydrolase MGH1-like glycoside hydrolase domain-containing protein</fullName>
    </recommendedName>
</protein>
<dbReference type="SUPFAM" id="SSF48208">
    <property type="entry name" value="Six-hairpin glycosidases"/>
    <property type="match status" value="1"/>
</dbReference>
<dbReference type="EMBL" id="OZ019906">
    <property type="protein sequence ID" value="CAK9204480.1"/>
    <property type="molecule type" value="Genomic_DNA"/>
</dbReference>
<reference evidence="5" key="1">
    <citation type="submission" date="2024-02" db="EMBL/GenBank/DDBJ databases">
        <authorList>
            <consortium name="ELIXIR-Norway"/>
            <consortium name="Elixir Norway"/>
        </authorList>
    </citation>
    <scope>NUCLEOTIDE SEQUENCE</scope>
</reference>
<dbReference type="PANTHER" id="PTHR10412">
    <property type="entry name" value="MANNOSYL-OLIGOSACCHARIDE GLUCOSIDASE"/>
    <property type="match status" value="1"/>
</dbReference>